<keyword evidence="6" id="KW-0808">Transferase</keyword>
<dbReference type="NCBIfam" id="TIGR00034">
    <property type="entry name" value="aroFGH"/>
    <property type="match status" value="1"/>
</dbReference>
<dbReference type="NCBIfam" id="NF009396">
    <property type="entry name" value="PRK12756.1"/>
    <property type="match status" value="1"/>
</dbReference>
<dbReference type="GO" id="GO:0003849">
    <property type="term" value="F:3-deoxy-7-phosphoheptulonate synthase activity"/>
    <property type="evidence" value="ECO:0007669"/>
    <property type="project" value="UniProtKB-EC"/>
</dbReference>
<dbReference type="NCBIfam" id="NF009395">
    <property type="entry name" value="PRK12755.1"/>
    <property type="match status" value="1"/>
</dbReference>
<sequence>MKRKISEAMNGVKKYHTSNLRVTKLRPLIPPAILAEEIPVTPKVSEMVEEVRFQASQVIHGKDDRALCIVGPCSIHDPKAALGYAKELKKLADEFKEDLLVVMRVYFEKPRTTVGWKGLINDPEMDGSFQINAGLRIARQLLLDINSLGLGVGTEFLDSISPQFTSDLVSWGAIGARTTESQIHRELASGLSCPVGFKNGTGGSIKIAVDAIKSSSNPHCFLGVTSQGLAAIVETTGNEYAHIILRGGNDGPNYEKEHVLGCLESLDKAKIKSGIIIDCSHGNSNKDHKNQPKVAADIAAQWASGQKRVSGVMIESNICEGKQTLDVGVTDPSSLKYGMSVTDACIDLATTKEVLKVLAEGVRARRKC</sequence>
<dbReference type="SUPFAM" id="SSF51569">
    <property type="entry name" value="Aldolase"/>
    <property type="match status" value="1"/>
</dbReference>
<dbReference type="InterPro" id="IPR006218">
    <property type="entry name" value="DAHP1/KDSA"/>
</dbReference>
<evidence type="ECO:0000256" key="7">
    <source>
        <dbReference type="ARBA" id="ARBA00023141"/>
    </source>
</evidence>
<evidence type="ECO:0000259" key="12">
    <source>
        <dbReference type="Pfam" id="PF00793"/>
    </source>
</evidence>
<dbReference type="InterPro" id="IPR013785">
    <property type="entry name" value="Aldolase_TIM"/>
</dbReference>
<protein>
    <recommendedName>
        <fullName evidence="4">3-deoxy-7-phosphoheptulonate synthase</fullName>
        <ecNumber evidence="4">2.5.1.54</ecNumber>
    </recommendedName>
    <alternativeName>
        <fullName evidence="10">3-deoxy-D-arabino-heptulosonate 7-phosphate synthase</fullName>
    </alternativeName>
    <alternativeName>
        <fullName evidence="9">DAHP synthase</fullName>
    </alternativeName>
    <alternativeName>
        <fullName evidence="8">Phospho-2-keto-3-deoxyheptonate aldolase</fullName>
    </alternativeName>
</protein>
<evidence type="ECO:0000313" key="13">
    <source>
        <dbReference type="EMBL" id="CAD9700633.1"/>
    </source>
</evidence>
<evidence type="ECO:0000256" key="4">
    <source>
        <dbReference type="ARBA" id="ARBA00012694"/>
    </source>
</evidence>
<dbReference type="GO" id="GO:0009073">
    <property type="term" value="P:aromatic amino acid family biosynthetic process"/>
    <property type="evidence" value="ECO:0007669"/>
    <property type="project" value="UniProtKB-KW"/>
</dbReference>
<reference evidence="13" key="1">
    <citation type="submission" date="2021-01" db="EMBL/GenBank/DDBJ databases">
        <authorList>
            <person name="Corre E."/>
            <person name="Pelletier E."/>
            <person name="Niang G."/>
            <person name="Scheremetjew M."/>
            <person name="Finn R."/>
            <person name="Kale V."/>
            <person name="Holt S."/>
            <person name="Cochrane G."/>
            <person name="Meng A."/>
            <person name="Brown T."/>
            <person name="Cohen L."/>
        </authorList>
    </citation>
    <scope>NUCLEOTIDE SEQUENCE</scope>
    <source>
        <strain evidence="13">NY070348D</strain>
    </source>
</reference>
<evidence type="ECO:0000256" key="10">
    <source>
        <dbReference type="ARBA" id="ARBA00032193"/>
    </source>
</evidence>
<evidence type="ECO:0000256" key="8">
    <source>
        <dbReference type="ARBA" id="ARBA00031111"/>
    </source>
</evidence>
<comment type="catalytic activity">
    <reaction evidence="11">
        <text>D-erythrose 4-phosphate + phosphoenolpyruvate + H2O = 7-phospho-2-dehydro-3-deoxy-D-arabino-heptonate + phosphate</text>
        <dbReference type="Rhea" id="RHEA:14717"/>
        <dbReference type="ChEBI" id="CHEBI:15377"/>
        <dbReference type="ChEBI" id="CHEBI:16897"/>
        <dbReference type="ChEBI" id="CHEBI:43474"/>
        <dbReference type="ChEBI" id="CHEBI:58394"/>
        <dbReference type="ChEBI" id="CHEBI:58702"/>
        <dbReference type="EC" id="2.5.1.54"/>
    </reaction>
</comment>
<evidence type="ECO:0000256" key="9">
    <source>
        <dbReference type="ARBA" id="ARBA00031349"/>
    </source>
</evidence>
<gene>
    <name evidence="13" type="ORF">QSP1433_LOCUS14303</name>
</gene>
<evidence type="ECO:0000256" key="6">
    <source>
        <dbReference type="ARBA" id="ARBA00022679"/>
    </source>
</evidence>
<evidence type="ECO:0000256" key="5">
    <source>
        <dbReference type="ARBA" id="ARBA00022605"/>
    </source>
</evidence>
<organism evidence="13">
    <name type="scientific">Mucochytrium quahogii</name>
    <dbReference type="NCBI Taxonomy" id="96639"/>
    <lineage>
        <taxon>Eukaryota</taxon>
        <taxon>Sar</taxon>
        <taxon>Stramenopiles</taxon>
        <taxon>Bigyra</taxon>
        <taxon>Labyrinthulomycetes</taxon>
        <taxon>Thraustochytrida</taxon>
        <taxon>Thraustochytriidae</taxon>
        <taxon>Mucochytrium</taxon>
    </lineage>
</organism>
<dbReference type="EC" id="2.5.1.54" evidence="4"/>
<keyword evidence="7" id="KW-0057">Aromatic amino acid biosynthesis</keyword>
<dbReference type="FunFam" id="3.20.20.70:FF:000005">
    <property type="entry name" value="Phospho-2-dehydro-3-deoxyheptonate aldolase"/>
    <property type="match status" value="1"/>
</dbReference>
<dbReference type="Gene3D" id="3.20.20.70">
    <property type="entry name" value="Aldolase class I"/>
    <property type="match status" value="1"/>
</dbReference>
<evidence type="ECO:0000256" key="3">
    <source>
        <dbReference type="ARBA" id="ARBA00007985"/>
    </source>
</evidence>
<dbReference type="EMBL" id="HBHK01022635">
    <property type="protein sequence ID" value="CAD9700633.1"/>
    <property type="molecule type" value="Transcribed_RNA"/>
</dbReference>
<evidence type="ECO:0000256" key="1">
    <source>
        <dbReference type="ARBA" id="ARBA00003726"/>
    </source>
</evidence>
<dbReference type="GO" id="GO:0005737">
    <property type="term" value="C:cytoplasm"/>
    <property type="evidence" value="ECO:0007669"/>
    <property type="project" value="TreeGrafter"/>
</dbReference>
<dbReference type="InterPro" id="IPR006219">
    <property type="entry name" value="DAHP_synth_1"/>
</dbReference>
<comment type="similarity">
    <text evidence="3">Belongs to the class-I DAHP synthase family.</text>
</comment>
<evidence type="ECO:0000256" key="2">
    <source>
        <dbReference type="ARBA" id="ARBA00004688"/>
    </source>
</evidence>
<proteinExistence type="inferred from homology"/>
<dbReference type="PANTHER" id="PTHR21225:SF12">
    <property type="entry name" value="PHOSPHO-2-DEHYDRO-3-DEOXYHEPTONATE ALDOLASE, TYROSINE-INHIBITED"/>
    <property type="match status" value="1"/>
</dbReference>
<feature type="domain" description="DAHP synthetase I/KDSA" evidence="12">
    <location>
        <begin position="55"/>
        <end position="354"/>
    </location>
</feature>
<dbReference type="GO" id="GO:0008652">
    <property type="term" value="P:amino acid biosynthetic process"/>
    <property type="evidence" value="ECO:0007669"/>
    <property type="project" value="UniProtKB-KW"/>
</dbReference>
<keyword evidence="5" id="KW-0028">Amino-acid biosynthesis</keyword>
<dbReference type="AlphaFoldDB" id="A0A7S2SHX1"/>
<dbReference type="PANTHER" id="PTHR21225">
    <property type="entry name" value="PHOSPHO-2-DEHYDRO-3-DEOXYHEPTONATE ALDOLASE DAHP SYNTHETASE"/>
    <property type="match status" value="1"/>
</dbReference>
<comment type="pathway">
    <text evidence="2">Metabolic intermediate biosynthesis; chorismate biosynthesis; chorismate from D-erythrose 4-phosphate and phosphoenolpyruvate: step 1/7.</text>
</comment>
<comment type="function">
    <text evidence="1">Stereospecific condensation of phosphoenolpyruvate (PEP) and D-erythrose-4-phosphate (E4P) giving rise to 3-deoxy-D-arabino-heptulosonate-7-phosphate (DAHP).</text>
</comment>
<name>A0A7S2SHX1_9STRA</name>
<dbReference type="Pfam" id="PF00793">
    <property type="entry name" value="DAHP_synth_1"/>
    <property type="match status" value="1"/>
</dbReference>
<dbReference type="PIRSF" id="PIRSF001361">
    <property type="entry name" value="DAHP_synthase"/>
    <property type="match status" value="1"/>
</dbReference>
<evidence type="ECO:0000256" key="11">
    <source>
        <dbReference type="ARBA" id="ARBA00047508"/>
    </source>
</evidence>
<accession>A0A7S2SHX1</accession>